<dbReference type="STRING" id="1873524.HSR6_0126"/>
<dbReference type="InterPro" id="IPR002937">
    <property type="entry name" value="Amino_oxidase"/>
</dbReference>
<dbReference type="Gene3D" id="1.10.3110.10">
    <property type="entry name" value="protoporphyrinogen ix oxidase, domain 3"/>
    <property type="match status" value="1"/>
</dbReference>
<feature type="domain" description="Amine oxidase" evidence="7">
    <location>
        <begin position="10"/>
        <end position="418"/>
    </location>
</feature>
<dbReference type="InterPro" id="IPR004572">
    <property type="entry name" value="Protoporphyrinogen_oxidase"/>
</dbReference>
<accession>A0A1D8S1V4</accession>
<dbReference type="GO" id="GO:0006783">
    <property type="term" value="P:heme biosynthetic process"/>
    <property type="evidence" value="ECO:0007669"/>
    <property type="project" value="UniProtKB-KW"/>
</dbReference>
<keyword evidence="5" id="KW-0350">Heme biosynthesis</keyword>
<keyword evidence="4 8" id="KW-0560">Oxidoreductase</keyword>
<name>A0A1D8S1V4_9EURY</name>
<dbReference type="RefSeq" id="WP_070364113.1">
    <property type="nucleotide sequence ID" value="NZ_CP016070.1"/>
</dbReference>
<evidence type="ECO:0000256" key="3">
    <source>
        <dbReference type="ARBA" id="ARBA00022827"/>
    </source>
</evidence>
<dbReference type="InterPro" id="IPR050464">
    <property type="entry name" value="Zeta_carotene_desat/Oxidored"/>
</dbReference>
<dbReference type="Pfam" id="PF01593">
    <property type="entry name" value="Amino_oxidase"/>
    <property type="match status" value="1"/>
</dbReference>
<dbReference type="SUPFAM" id="SSF54373">
    <property type="entry name" value="FAD-linked reductases, C-terminal domain"/>
    <property type="match status" value="1"/>
</dbReference>
<evidence type="ECO:0000256" key="1">
    <source>
        <dbReference type="ARBA" id="ARBA00001974"/>
    </source>
</evidence>
<evidence type="ECO:0000259" key="7">
    <source>
        <dbReference type="Pfam" id="PF01593"/>
    </source>
</evidence>
<evidence type="ECO:0000256" key="5">
    <source>
        <dbReference type="ARBA" id="ARBA00023133"/>
    </source>
</evidence>
<comment type="pathway">
    <text evidence="6">Porphyrin-containing compound metabolism.</text>
</comment>
<evidence type="ECO:0000313" key="9">
    <source>
        <dbReference type="Proteomes" id="UP000185608"/>
    </source>
</evidence>
<evidence type="ECO:0000256" key="6">
    <source>
        <dbReference type="ARBA" id="ARBA00023444"/>
    </source>
</evidence>
<dbReference type="Gene3D" id="3.90.660.20">
    <property type="entry name" value="Protoporphyrinogen oxidase, mitochondrial, domain 2"/>
    <property type="match status" value="1"/>
</dbReference>
<proteinExistence type="predicted"/>
<dbReference type="NCBIfam" id="TIGR00562">
    <property type="entry name" value="proto_IX_ox"/>
    <property type="match status" value="1"/>
</dbReference>
<dbReference type="PANTHER" id="PTHR42923:SF3">
    <property type="entry name" value="PROTOPORPHYRINOGEN OXIDASE"/>
    <property type="match status" value="1"/>
</dbReference>
<reference evidence="8 9" key="1">
    <citation type="submission" date="2016-06" db="EMBL/GenBank/DDBJ databases">
        <title>Discovery of anaerobic lithoheterotrophic haloarchaeon capable of sulfur respiration by hydrogen and formate.</title>
        <authorList>
            <person name="Sorokin D.Y."/>
            <person name="Kublanov I.V."/>
            <person name="Roman P."/>
            <person name="Sinninghe Damste J.S."/>
            <person name="Golyshin P.N."/>
            <person name="Rojo D."/>
            <person name="Ciordia S."/>
            <person name="Mena Md.C."/>
            <person name="Ferrer M."/>
            <person name="Smedile F."/>
            <person name="Messina E."/>
            <person name="La Cono V."/>
            <person name="Yakimov M.M."/>
        </authorList>
    </citation>
    <scope>NUCLEOTIDE SEQUENCE [LARGE SCALE GENOMIC DNA]</scope>
    <source>
        <strain evidence="8 9">HTSR1</strain>
    </source>
</reference>
<sequence>MTVGVVGAGISGLALTHYLQQQGIETVTFEATDRPGGMIQSRTVDGRVLELGPQRLRLAGPVKALVSELGLTDELREGHTDQPLYIYHDGAFREAPLSVRAAVTTDLLSWRGKLRVLAEPLTRGPQPGESVEAFLTRKFGHEAAHRVFEPLYTGLYGSSADEMLVEYSLGKALKRHGIEGSILAAVIRYVLQGRDPPPIVTFEDGLARLPVAMANRYADRIHFDTPVEAIESAGDGYEIHTPDGPTAVDAVALTTPAPVAADILEPLDETLAGTLREFNYNPIVMAHLHSAAELTGHGCQILPEAGYTTLGMTWNASMLDRDGVYTAYLGGSERRQLLDRSDEEIGAIAAREFEDLHGEPADVLSVNRWEPGMPAYDQSWTALDRLDPPTGIDFVTNYTERAGIIGRIADAKRTAERLAEP</sequence>
<protein>
    <submittedName>
        <fullName evidence="8">Protoporphyrinogen oxidase</fullName>
        <ecNumber evidence="8">1.3.3.4</ecNumber>
    </submittedName>
</protein>
<evidence type="ECO:0000313" key="8">
    <source>
        <dbReference type="EMBL" id="AOW79335.1"/>
    </source>
</evidence>
<dbReference type="KEGG" id="halh:HTSR_0127"/>
<dbReference type="InterPro" id="IPR036188">
    <property type="entry name" value="FAD/NAD-bd_sf"/>
</dbReference>
<evidence type="ECO:0000256" key="4">
    <source>
        <dbReference type="ARBA" id="ARBA00023002"/>
    </source>
</evidence>
<organism evidence="8 9">
    <name type="scientific">Halodesulfurarchaeum formicicum</name>
    <dbReference type="NCBI Taxonomy" id="1873524"/>
    <lineage>
        <taxon>Archaea</taxon>
        <taxon>Methanobacteriati</taxon>
        <taxon>Methanobacteriota</taxon>
        <taxon>Stenosarchaea group</taxon>
        <taxon>Halobacteria</taxon>
        <taxon>Halobacteriales</taxon>
        <taxon>Halobacteriaceae</taxon>
        <taxon>Halodesulfurarchaeum</taxon>
    </lineage>
</organism>
<keyword evidence="3" id="KW-0274">FAD</keyword>
<evidence type="ECO:0000256" key="2">
    <source>
        <dbReference type="ARBA" id="ARBA00022630"/>
    </source>
</evidence>
<dbReference type="GeneID" id="29828146"/>
<dbReference type="Proteomes" id="UP000185608">
    <property type="component" value="Chromosome"/>
</dbReference>
<dbReference type="GO" id="GO:0004729">
    <property type="term" value="F:oxygen-dependent protoporphyrinogen oxidase activity"/>
    <property type="evidence" value="ECO:0007669"/>
    <property type="project" value="UniProtKB-EC"/>
</dbReference>
<keyword evidence="2" id="KW-0285">Flavoprotein</keyword>
<dbReference type="PANTHER" id="PTHR42923">
    <property type="entry name" value="PROTOPORPHYRINOGEN OXIDASE"/>
    <property type="match status" value="1"/>
</dbReference>
<dbReference type="EMBL" id="CP016070">
    <property type="protein sequence ID" value="AOW79335.1"/>
    <property type="molecule type" value="Genomic_DNA"/>
</dbReference>
<dbReference type="SUPFAM" id="SSF51905">
    <property type="entry name" value="FAD/NAD(P)-binding domain"/>
    <property type="match status" value="1"/>
</dbReference>
<dbReference type="AlphaFoldDB" id="A0A1D8S1V4"/>
<dbReference type="EC" id="1.3.3.4" evidence="8"/>
<comment type="cofactor">
    <cofactor evidence="1">
        <name>FAD</name>
        <dbReference type="ChEBI" id="CHEBI:57692"/>
    </cofactor>
</comment>
<dbReference type="Gene3D" id="3.50.50.60">
    <property type="entry name" value="FAD/NAD(P)-binding domain"/>
    <property type="match status" value="1"/>
</dbReference>
<gene>
    <name evidence="8" type="ORF">HTSR_0127</name>
</gene>